<proteinExistence type="predicted"/>
<sequence>MAKRKRGDTEAAANKTTSSKKHATAADGNGDSKTTSGTPKVSNLSETPLAATPAARGNHPVSIQIVTGSYERVLHGLTATISAETLSSADGDAPDGTTSFSDTFLFAAHSAAVRCLALSPHAEASKRILATGSSDERINLYTLSTRPPKASTKPDLPTLSGTKVLENKGNKELGSLLHHSRGVTKLQFPTKGKLFSSAEDNTVAISRTRDWTMLSSIKAPIPKPFGRPSGDTAAPGEVPAGVNDFGIHPSMKIMVTVGKGERSMRLWDLVKGKKAGVLQFERELLQQVGEGKYSSGEGRKIVWSEDGEDFVIGFERGAALFGMDCKPKAIITPSPRSKIHQMRFIPTESANILAISTEDGRIIFYDINNISEAEEAQTTGEAKTKSKPSASGSIPQCPPIAQMGGSAAGLPGRVKDFEILSIPGEPAAPMIFVAGSSDGAIRLWKLSVSDLTASQSETDGTEEAAVESARQVGSLVGVHETGERITCLTAFVMDSPDSTDEDDEDDDDFAGFSDAGDGASDSDSE</sequence>
<name>A0ACC3SNX0_9PEZI</name>
<accession>A0ACC3SNX0</accession>
<evidence type="ECO:0000313" key="2">
    <source>
        <dbReference type="Proteomes" id="UP001320706"/>
    </source>
</evidence>
<dbReference type="Proteomes" id="UP001320706">
    <property type="component" value="Unassembled WGS sequence"/>
</dbReference>
<protein>
    <submittedName>
        <fullName evidence="1">Protein mak11</fullName>
    </submittedName>
</protein>
<evidence type="ECO:0000313" key="1">
    <source>
        <dbReference type="EMBL" id="KAK8216830.1"/>
    </source>
</evidence>
<organism evidence="1 2">
    <name type="scientific">Zalaria obscura</name>
    <dbReference type="NCBI Taxonomy" id="2024903"/>
    <lineage>
        <taxon>Eukaryota</taxon>
        <taxon>Fungi</taxon>
        <taxon>Dikarya</taxon>
        <taxon>Ascomycota</taxon>
        <taxon>Pezizomycotina</taxon>
        <taxon>Dothideomycetes</taxon>
        <taxon>Dothideomycetidae</taxon>
        <taxon>Dothideales</taxon>
        <taxon>Zalariaceae</taxon>
        <taxon>Zalaria</taxon>
    </lineage>
</organism>
<reference evidence="1" key="1">
    <citation type="submission" date="2024-02" db="EMBL/GenBank/DDBJ databases">
        <title>Metagenome Assembled Genome of Zalaria obscura JY119.</title>
        <authorList>
            <person name="Vighnesh L."/>
            <person name="Jagadeeshwari U."/>
            <person name="Venkata Ramana C."/>
            <person name="Sasikala C."/>
        </authorList>
    </citation>
    <scope>NUCLEOTIDE SEQUENCE</scope>
    <source>
        <strain evidence="1">JY119</strain>
    </source>
</reference>
<keyword evidence="2" id="KW-1185">Reference proteome</keyword>
<comment type="caution">
    <text evidence="1">The sequence shown here is derived from an EMBL/GenBank/DDBJ whole genome shotgun (WGS) entry which is preliminary data.</text>
</comment>
<dbReference type="EMBL" id="JAMKPW020000007">
    <property type="protein sequence ID" value="KAK8216830.1"/>
    <property type="molecule type" value="Genomic_DNA"/>
</dbReference>
<gene>
    <name evidence="1" type="primary">MAK11</name>
    <name evidence="1" type="ORF">M8818_001793</name>
</gene>